<evidence type="ECO:0000313" key="1">
    <source>
        <dbReference type="EMBL" id="MDF1612823.1"/>
    </source>
</evidence>
<sequence length="169" mass="20084">MKSLNDFIGEQLFFIKPKLLKNYYELKLGDETIGYVEVKGFFKNKAYVKIFDKEFIFIQASFWRSILEIKELGKEISFASYNSKLFKDYGFIDLPMGESLKVSYSFFNSNYDLRNSLGEILIQYSNKFPFKTRTDVSIEKKSQILEKYPWVIFIPFFVKLERSKNSRVI</sequence>
<proteinExistence type="predicted"/>
<comment type="caution">
    <text evidence="1">The sequence shown here is derived from an EMBL/GenBank/DDBJ whole genome shotgun (WGS) entry which is preliminary data.</text>
</comment>
<organism evidence="1 2">
    <name type="scientific">Stygiobacter electus</name>
    <dbReference type="NCBI Taxonomy" id="3032292"/>
    <lineage>
        <taxon>Bacteria</taxon>
        <taxon>Pseudomonadati</taxon>
        <taxon>Ignavibacteriota</taxon>
        <taxon>Ignavibacteria</taxon>
        <taxon>Ignavibacteriales</taxon>
        <taxon>Melioribacteraceae</taxon>
        <taxon>Stygiobacter</taxon>
    </lineage>
</organism>
<dbReference type="Proteomes" id="UP001221302">
    <property type="component" value="Unassembled WGS sequence"/>
</dbReference>
<dbReference type="RefSeq" id="WP_321536594.1">
    <property type="nucleotide sequence ID" value="NZ_JARGDL010000019.1"/>
</dbReference>
<dbReference type="EMBL" id="JARGDL010000019">
    <property type="protein sequence ID" value="MDF1612823.1"/>
    <property type="molecule type" value="Genomic_DNA"/>
</dbReference>
<dbReference type="AlphaFoldDB" id="A0AAE3TCW0"/>
<keyword evidence="2" id="KW-1185">Reference proteome</keyword>
<protein>
    <submittedName>
        <fullName evidence="1">Uncharacterized protein</fullName>
    </submittedName>
</protein>
<name>A0AAE3TCW0_9BACT</name>
<accession>A0AAE3TCW0</accession>
<evidence type="ECO:0000313" key="2">
    <source>
        <dbReference type="Proteomes" id="UP001221302"/>
    </source>
</evidence>
<gene>
    <name evidence="1" type="ORF">P0M35_11725</name>
</gene>
<reference evidence="1" key="1">
    <citation type="submission" date="2023-03" db="EMBL/GenBank/DDBJ databases">
        <title>Stygiobacter electus gen. nov., sp. nov., facultatively anaerobic thermotolerant bacterium of the class Ignavibacteria from a well of Yessentuki mineral water deposit.</title>
        <authorList>
            <person name="Podosokorskaya O.A."/>
            <person name="Elcheninov A.G."/>
            <person name="Petrova N.F."/>
            <person name="Zavarzina D.G."/>
            <person name="Kublanov I.V."/>
            <person name="Merkel A.Y."/>
        </authorList>
    </citation>
    <scope>NUCLEOTIDE SEQUENCE</scope>
    <source>
        <strain evidence="1">09-Me</strain>
    </source>
</reference>